<dbReference type="AlphaFoldDB" id="A0AAD2H2E0"/>
<dbReference type="Proteomes" id="UP001295794">
    <property type="component" value="Unassembled WGS sequence"/>
</dbReference>
<sequence length="82" mass="8916">MPGSDRRPLTFVASFALCGISTLHDLTARRSISPDAVAFFKLSKRSMMAVIAATSGAYKSTSFLDLPAFLIATHTFFVLLYP</sequence>
<gene>
    <name evidence="1" type="ORF">MYCIT1_LOCUS11936</name>
</gene>
<evidence type="ECO:0000313" key="1">
    <source>
        <dbReference type="EMBL" id="CAK5268649.1"/>
    </source>
</evidence>
<accession>A0AAD2H2E0</accession>
<dbReference type="EMBL" id="CAVNYO010000138">
    <property type="protein sequence ID" value="CAK5268649.1"/>
    <property type="molecule type" value="Genomic_DNA"/>
</dbReference>
<proteinExistence type="predicted"/>
<evidence type="ECO:0000313" key="2">
    <source>
        <dbReference type="Proteomes" id="UP001295794"/>
    </source>
</evidence>
<name>A0AAD2H2E0_9AGAR</name>
<keyword evidence="2" id="KW-1185">Reference proteome</keyword>
<comment type="caution">
    <text evidence="1">The sequence shown here is derived from an EMBL/GenBank/DDBJ whole genome shotgun (WGS) entry which is preliminary data.</text>
</comment>
<organism evidence="1 2">
    <name type="scientific">Mycena citricolor</name>
    <dbReference type="NCBI Taxonomy" id="2018698"/>
    <lineage>
        <taxon>Eukaryota</taxon>
        <taxon>Fungi</taxon>
        <taxon>Dikarya</taxon>
        <taxon>Basidiomycota</taxon>
        <taxon>Agaricomycotina</taxon>
        <taxon>Agaricomycetes</taxon>
        <taxon>Agaricomycetidae</taxon>
        <taxon>Agaricales</taxon>
        <taxon>Marasmiineae</taxon>
        <taxon>Mycenaceae</taxon>
        <taxon>Mycena</taxon>
    </lineage>
</organism>
<protein>
    <submittedName>
        <fullName evidence="1">Uncharacterized protein</fullName>
    </submittedName>
</protein>
<reference evidence="1" key="1">
    <citation type="submission" date="2023-11" db="EMBL/GenBank/DDBJ databases">
        <authorList>
            <person name="De Vega J J."/>
            <person name="De Vega J J."/>
        </authorList>
    </citation>
    <scope>NUCLEOTIDE SEQUENCE</scope>
</reference>